<dbReference type="SUPFAM" id="SSF52374">
    <property type="entry name" value="Nucleotidylyl transferase"/>
    <property type="match status" value="1"/>
</dbReference>
<evidence type="ECO:0000313" key="2">
    <source>
        <dbReference type="EMBL" id="CAI4063073.1"/>
    </source>
</evidence>
<dbReference type="RefSeq" id="XP_056088035.1">
    <property type="nucleotide sequence ID" value="XM_056228300.1"/>
</dbReference>
<evidence type="ECO:0000313" key="3">
    <source>
        <dbReference type="Proteomes" id="UP001162087"/>
    </source>
</evidence>
<dbReference type="GO" id="GO:0015937">
    <property type="term" value="P:coenzyme A biosynthetic process"/>
    <property type="evidence" value="ECO:0007669"/>
    <property type="project" value="TreeGrafter"/>
</dbReference>
<dbReference type="Gene3D" id="3.40.50.620">
    <property type="entry name" value="HUPs"/>
    <property type="match status" value="1"/>
</dbReference>
<protein>
    <recommendedName>
        <fullName evidence="1">Cytidyltransferase-like domain-containing protein</fullName>
    </recommendedName>
</protein>
<keyword evidence="3" id="KW-1185">Reference proteome</keyword>
<dbReference type="GO" id="GO:0004140">
    <property type="term" value="F:dephospho-CoA kinase activity"/>
    <property type="evidence" value="ECO:0007669"/>
    <property type="project" value="TreeGrafter"/>
</dbReference>
<dbReference type="CDD" id="cd02164">
    <property type="entry name" value="PPAT_CoAS"/>
    <property type="match status" value="1"/>
</dbReference>
<dbReference type="NCBIfam" id="NF001985">
    <property type="entry name" value="PRK00777.1"/>
    <property type="match status" value="1"/>
</dbReference>
<dbReference type="AlphaFoldDB" id="A0AA35JJX1"/>
<dbReference type="Proteomes" id="UP001162087">
    <property type="component" value="Chromosome 7"/>
</dbReference>
<dbReference type="FunFam" id="3.40.50.620:FF:000238">
    <property type="entry name" value="Phosphopantetheine adenylyltransferase"/>
    <property type="match status" value="1"/>
</dbReference>
<dbReference type="PANTHER" id="PTHR10695">
    <property type="entry name" value="DEPHOSPHO-COA KINASE-RELATED"/>
    <property type="match status" value="1"/>
</dbReference>
<feature type="domain" description="Cytidyltransferase-like" evidence="1">
    <location>
        <begin position="147"/>
        <end position="288"/>
    </location>
</feature>
<dbReference type="InterPro" id="IPR004821">
    <property type="entry name" value="Cyt_trans-like"/>
</dbReference>
<dbReference type="GeneID" id="80924335"/>
<sequence>MVEESSRVLVVLPYILPGATLQTIIRRTIPFLREWQSQLDVVVVPEFKTSFQLDSALGKMYSIIRDVLLGYDMINTGINIIFNNKHFLKSNLQWKMGLLPQRSTFETWQLELDAKQCRTIEHYAVHGDSAEEIVGPKDADKFPVTALGGTFDHIHDGHKILLSVSTFITSQRLICGITCDELLQNKKYKELIEPYETRCSHVSQFIELLKPNLLVELVPLKDVCGPTGKVPEIECLVVSRETIGGAETVNKTRIGKGMNPLTVHVVNVLGGREEDGWSEKLSSTEIRRLYQASHSSN</sequence>
<gene>
    <name evidence="2" type="primary">SKDI07G5250</name>
    <name evidence="2" type="ORF">SKDI_07G5250</name>
</gene>
<dbReference type="InterPro" id="IPR014729">
    <property type="entry name" value="Rossmann-like_a/b/a_fold"/>
</dbReference>
<organism evidence="2 3">
    <name type="scientific">Saccharomyces kudriavzevii (strain ATCC MYA-4449 / AS 2.2408 / CBS 8840 / NBRC 1802 / NCYC 2889)</name>
    <name type="common">Yeast</name>
    <dbReference type="NCBI Taxonomy" id="226230"/>
    <lineage>
        <taxon>Eukaryota</taxon>
        <taxon>Fungi</taxon>
        <taxon>Dikarya</taxon>
        <taxon>Ascomycota</taxon>
        <taxon>Saccharomycotina</taxon>
        <taxon>Saccharomycetes</taxon>
        <taxon>Saccharomycetales</taxon>
        <taxon>Saccharomycetaceae</taxon>
        <taxon>Saccharomyces</taxon>
    </lineage>
</organism>
<dbReference type="PANTHER" id="PTHR10695:SF46">
    <property type="entry name" value="BIFUNCTIONAL COENZYME A SYNTHASE-RELATED"/>
    <property type="match status" value="1"/>
</dbReference>
<accession>A0AA35JJX1</accession>
<reference evidence="2" key="1">
    <citation type="submission" date="2022-10" db="EMBL/GenBank/DDBJ databases">
        <authorList>
            <person name="Byrne P K."/>
        </authorList>
    </citation>
    <scope>NUCLEOTIDE SEQUENCE</scope>
    <source>
        <strain evidence="2">IFO1802</strain>
    </source>
</reference>
<dbReference type="Pfam" id="PF01467">
    <property type="entry name" value="CTP_transf_like"/>
    <property type="match status" value="1"/>
</dbReference>
<dbReference type="EMBL" id="OX365902">
    <property type="protein sequence ID" value="CAI4063073.1"/>
    <property type="molecule type" value="Genomic_DNA"/>
</dbReference>
<evidence type="ECO:0000259" key="1">
    <source>
        <dbReference type="Pfam" id="PF01467"/>
    </source>
</evidence>
<proteinExistence type="predicted"/>
<name>A0AA35JJX1_SACK1</name>